<dbReference type="InterPro" id="IPR021268">
    <property type="entry name" value="DUF2845"/>
</dbReference>
<keyword evidence="2" id="KW-0732">Signal</keyword>
<reference evidence="3 4" key="1">
    <citation type="journal article" date="2015" name="Antonie Van Leeuwenhoek">
        <title>A phylogenomic and molecular marker based taxonomic framework for the order Xanthomonadales: proposal to transfer the families Algiphilaceae and Solimonadaceae to the order Nevskiales ord. nov. and to create a new family within the order Xanthomonadales, the family Rhodanobacteraceae fam. nov., containing the genus Rhodanobacter and its closest relatives.</title>
        <authorList>
            <person name="Naushad S."/>
            <person name="Adeolu M."/>
            <person name="Wong S."/>
            <person name="Sohail M."/>
            <person name="Schellhorn H.E."/>
            <person name="Gupta R.S."/>
        </authorList>
    </citation>
    <scope>NUCLEOTIDE SEQUENCE [LARGE SCALE GENOMIC DNA]</scope>
    <source>
        <strain evidence="3 4">DSM 16301</strain>
    </source>
</reference>
<name>A0A0G9GZV4_9GAMM</name>
<evidence type="ECO:0000256" key="2">
    <source>
        <dbReference type="SAM" id="SignalP"/>
    </source>
</evidence>
<proteinExistence type="predicted"/>
<feature type="region of interest" description="Disordered" evidence="1">
    <location>
        <begin position="50"/>
        <end position="82"/>
    </location>
</feature>
<feature type="compositionally biased region" description="Basic residues" evidence="1">
    <location>
        <begin position="60"/>
        <end position="69"/>
    </location>
</feature>
<dbReference type="PATRIC" id="fig|1440762.4.peg.2710"/>
<dbReference type="AlphaFoldDB" id="A0A0G9GZV4"/>
<organism evidence="3 4">
    <name type="scientific">Dyella japonica DSM 16301</name>
    <dbReference type="NCBI Taxonomy" id="1440762"/>
    <lineage>
        <taxon>Bacteria</taxon>
        <taxon>Pseudomonadati</taxon>
        <taxon>Pseudomonadota</taxon>
        <taxon>Gammaproteobacteria</taxon>
        <taxon>Lysobacterales</taxon>
        <taxon>Rhodanobacteraceae</taxon>
        <taxon>Dyella</taxon>
    </lineage>
</organism>
<gene>
    <name evidence="3" type="ORF">Y882_14935</name>
</gene>
<protein>
    <recommendedName>
        <fullName evidence="5">DUF2845 domain-containing protein</fullName>
    </recommendedName>
</protein>
<evidence type="ECO:0000256" key="1">
    <source>
        <dbReference type="SAM" id="MobiDB-lite"/>
    </source>
</evidence>
<comment type="caution">
    <text evidence="3">The sequence shown here is derived from an EMBL/GenBank/DDBJ whole genome shotgun (WGS) entry which is preliminary data.</text>
</comment>
<evidence type="ECO:0008006" key="5">
    <source>
        <dbReference type="Google" id="ProtNLM"/>
    </source>
</evidence>
<evidence type="ECO:0000313" key="3">
    <source>
        <dbReference type="EMBL" id="KLD62751.1"/>
    </source>
</evidence>
<evidence type="ECO:0000313" key="4">
    <source>
        <dbReference type="Proteomes" id="UP000035481"/>
    </source>
</evidence>
<dbReference type="Proteomes" id="UP000035481">
    <property type="component" value="Unassembled WGS sequence"/>
</dbReference>
<accession>A0A0G9GZV4</accession>
<dbReference type="EMBL" id="JPLA01000042">
    <property type="protein sequence ID" value="KLD62751.1"/>
    <property type="molecule type" value="Genomic_DNA"/>
</dbReference>
<feature type="chain" id="PRO_5002575766" description="DUF2845 domain-containing protein" evidence="2">
    <location>
        <begin position="19"/>
        <end position="106"/>
    </location>
</feature>
<feature type="signal peptide" evidence="2">
    <location>
        <begin position="1"/>
        <end position="18"/>
    </location>
</feature>
<dbReference type="Pfam" id="PF11006">
    <property type="entry name" value="DUF2845"/>
    <property type="match status" value="1"/>
</dbReference>
<dbReference type="STRING" id="1440762.Y882_14935"/>
<sequence>MRRAMGMSILLFACMAHAGSGTLRVGSQVLVVGDTATRVLELLGKPAYRTHAAASNDRHGGRRKSHGSRGRSASSGGEQWQYRQGHRVVTIVMVDGKVSAIRDEGR</sequence>